<gene>
    <name evidence="1" type="ORF">AC579_2609</name>
</gene>
<organism evidence="1 2">
    <name type="scientific">Pseudocercospora musae</name>
    <dbReference type="NCBI Taxonomy" id="113226"/>
    <lineage>
        <taxon>Eukaryota</taxon>
        <taxon>Fungi</taxon>
        <taxon>Dikarya</taxon>
        <taxon>Ascomycota</taxon>
        <taxon>Pezizomycotina</taxon>
        <taxon>Dothideomycetes</taxon>
        <taxon>Dothideomycetidae</taxon>
        <taxon>Mycosphaerellales</taxon>
        <taxon>Mycosphaerellaceae</taxon>
        <taxon>Pseudocercospora</taxon>
    </lineage>
</organism>
<reference evidence="1 2" key="1">
    <citation type="submission" date="2015-07" db="EMBL/GenBank/DDBJ databases">
        <title>Comparative genomics of the Sigatoka disease complex on banana suggests a link between parallel evolutionary changes in Pseudocercospora fijiensis and Pseudocercospora eumusae and increased virulence on the banana host.</title>
        <authorList>
            <person name="Chang T.-C."/>
            <person name="Salvucci A."/>
            <person name="Crous P.W."/>
            <person name="Stergiopoulos I."/>
        </authorList>
    </citation>
    <scope>NUCLEOTIDE SEQUENCE [LARGE SCALE GENOMIC DNA]</scope>
    <source>
        <strain evidence="1 2">CBS 116634</strain>
    </source>
</reference>
<dbReference type="AlphaFoldDB" id="A0A139I1I7"/>
<dbReference type="EMBL" id="LFZO01000428">
    <property type="protein sequence ID" value="KXT08575.1"/>
    <property type="molecule type" value="Genomic_DNA"/>
</dbReference>
<accession>A0A139I1I7</accession>
<proteinExistence type="predicted"/>
<keyword evidence="2" id="KW-1185">Reference proteome</keyword>
<protein>
    <submittedName>
        <fullName evidence="1">Uncharacterized protein</fullName>
    </submittedName>
</protein>
<comment type="caution">
    <text evidence="1">The sequence shown here is derived from an EMBL/GenBank/DDBJ whole genome shotgun (WGS) entry which is preliminary data.</text>
</comment>
<evidence type="ECO:0000313" key="2">
    <source>
        <dbReference type="Proteomes" id="UP000073492"/>
    </source>
</evidence>
<dbReference type="Proteomes" id="UP000073492">
    <property type="component" value="Unassembled WGS sequence"/>
</dbReference>
<evidence type="ECO:0000313" key="1">
    <source>
        <dbReference type="EMBL" id="KXT08575.1"/>
    </source>
</evidence>
<sequence>MIRALVVYREPTEYYALQKRLNSGDIEAATGIKWLRLCDLRVGGAAFVGGVEPTKSKTSDFGQSRKQLQLQYLESSTSSGSQVPASGESCMLVWHSGVCLYSVVRLTTDCESLSFVGTALQTRISASSDSSSTRLSAPLSGMSV</sequence>
<name>A0A139I1I7_9PEZI</name>